<dbReference type="SUPFAM" id="SSF56784">
    <property type="entry name" value="HAD-like"/>
    <property type="match status" value="1"/>
</dbReference>
<reference evidence="1" key="1">
    <citation type="submission" date="2020-11" db="EMBL/GenBank/DDBJ databases">
        <authorList>
            <consortium name="DOE Joint Genome Institute"/>
            <person name="Ahrendt S."/>
            <person name="Riley R."/>
            <person name="Andreopoulos W."/>
            <person name="LaButti K."/>
            <person name="Pangilinan J."/>
            <person name="Ruiz-duenas F.J."/>
            <person name="Barrasa J.M."/>
            <person name="Sanchez-Garcia M."/>
            <person name="Camarero S."/>
            <person name="Miyauchi S."/>
            <person name="Serrano A."/>
            <person name="Linde D."/>
            <person name="Babiker R."/>
            <person name="Drula E."/>
            <person name="Ayuso-Fernandez I."/>
            <person name="Pacheco R."/>
            <person name="Padilla G."/>
            <person name="Ferreira P."/>
            <person name="Barriuso J."/>
            <person name="Kellner H."/>
            <person name="Castanera R."/>
            <person name="Alfaro M."/>
            <person name="Ramirez L."/>
            <person name="Pisabarro A.G."/>
            <person name="Kuo A."/>
            <person name="Tritt A."/>
            <person name="Lipzen A."/>
            <person name="He G."/>
            <person name="Yan M."/>
            <person name="Ng V."/>
            <person name="Cullen D."/>
            <person name="Martin F."/>
            <person name="Rosso M.-N."/>
            <person name="Henrissat B."/>
            <person name="Hibbett D."/>
            <person name="Martinez A.T."/>
            <person name="Grigoriev I.V."/>
        </authorList>
    </citation>
    <scope>NUCLEOTIDE SEQUENCE</scope>
    <source>
        <strain evidence="1">AH 44721</strain>
    </source>
</reference>
<dbReference type="InterPro" id="IPR036412">
    <property type="entry name" value="HAD-like_sf"/>
</dbReference>
<dbReference type="Gene3D" id="3.40.50.1000">
    <property type="entry name" value="HAD superfamily/HAD-like"/>
    <property type="match status" value="1"/>
</dbReference>
<dbReference type="OrthoDB" id="2012566at2759"/>
<comment type="caution">
    <text evidence="1">The sequence shown here is derived from an EMBL/GenBank/DDBJ whole genome shotgun (WGS) entry which is preliminary data.</text>
</comment>
<dbReference type="InterPro" id="IPR023214">
    <property type="entry name" value="HAD_sf"/>
</dbReference>
<gene>
    <name evidence="1" type="ORF">CPB84DRAFT_1967207</name>
</gene>
<accession>A0A9P5TGG7</accession>
<name>A0A9P5TGG7_GYMJU</name>
<dbReference type="InterPro" id="IPR023198">
    <property type="entry name" value="PGP-like_dom2"/>
</dbReference>
<dbReference type="Gene3D" id="1.10.150.240">
    <property type="entry name" value="Putative phosphatase, domain 2"/>
    <property type="match status" value="1"/>
</dbReference>
<dbReference type="Proteomes" id="UP000724874">
    <property type="component" value="Unassembled WGS sequence"/>
</dbReference>
<proteinExistence type="predicted"/>
<evidence type="ECO:0000313" key="1">
    <source>
        <dbReference type="EMBL" id="KAF8873328.1"/>
    </source>
</evidence>
<evidence type="ECO:0000313" key="2">
    <source>
        <dbReference type="Proteomes" id="UP000724874"/>
    </source>
</evidence>
<dbReference type="EMBL" id="JADNYJ010000241">
    <property type="protein sequence ID" value="KAF8873328.1"/>
    <property type="molecule type" value="Genomic_DNA"/>
</dbReference>
<protein>
    <submittedName>
        <fullName evidence="1">Uncharacterized protein</fullName>
    </submittedName>
</protein>
<organism evidence="1 2">
    <name type="scientific">Gymnopilus junonius</name>
    <name type="common">Spectacular rustgill mushroom</name>
    <name type="synonym">Gymnopilus spectabilis subsp. junonius</name>
    <dbReference type="NCBI Taxonomy" id="109634"/>
    <lineage>
        <taxon>Eukaryota</taxon>
        <taxon>Fungi</taxon>
        <taxon>Dikarya</taxon>
        <taxon>Basidiomycota</taxon>
        <taxon>Agaricomycotina</taxon>
        <taxon>Agaricomycetes</taxon>
        <taxon>Agaricomycetidae</taxon>
        <taxon>Agaricales</taxon>
        <taxon>Agaricineae</taxon>
        <taxon>Hymenogastraceae</taxon>
        <taxon>Gymnopilus</taxon>
    </lineage>
</organism>
<keyword evidence="2" id="KW-1185">Reference proteome</keyword>
<dbReference type="AlphaFoldDB" id="A0A9P5TGG7"/>
<sequence>MSCTGSIRSFYYQKQSSVLVVPITGINTACFSYVGTYTITAPSLKLPLIMDCSSTSWKPSYSTVVFDLIDVLFTWSPPTQEYLLPPKVLRSILPSVHWFEYEKAILSEDKVYASISAEFGVEVTDVKSTLQAARETLQKNNKMLVIDRQLKESGGRFTLSQISRQRIGRSYQPERTQKIVHALGERKPNIGVYKRIIKQSRADAAQTIFVDGGRTSATIQ</sequence>